<sequence length="91" mass="10222">MFYTLCITAVVPTPSIVDKTTELQEHPSYLVMQSVNGRRNPLLYKNIMISVLNFLQDSLIQLSKPLKIVGIKKLIKSSTLAMVTLSGRKLM</sequence>
<reference evidence="1" key="1">
    <citation type="submission" date="2021-06" db="EMBL/GenBank/DDBJ databases">
        <authorList>
            <person name="Kallberg Y."/>
            <person name="Tangrot J."/>
            <person name="Rosling A."/>
        </authorList>
    </citation>
    <scope>NUCLEOTIDE SEQUENCE</scope>
    <source>
        <strain evidence="1">IL203A</strain>
    </source>
</reference>
<name>A0ACA9LYM6_9GLOM</name>
<accession>A0ACA9LYM6</accession>
<protein>
    <submittedName>
        <fullName evidence="1">9728_t:CDS:1</fullName>
    </submittedName>
</protein>
<gene>
    <name evidence="1" type="ORF">DHETER_LOCUS5592</name>
</gene>
<dbReference type="EMBL" id="CAJVPU010006333">
    <property type="protein sequence ID" value="CAG8559735.1"/>
    <property type="molecule type" value="Genomic_DNA"/>
</dbReference>
<proteinExistence type="predicted"/>
<comment type="caution">
    <text evidence="1">The sequence shown here is derived from an EMBL/GenBank/DDBJ whole genome shotgun (WGS) entry which is preliminary data.</text>
</comment>
<organism evidence="1 2">
    <name type="scientific">Dentiscutata heterogama</name>
    <dbReference type="NCBI Taxonomy" id="1316150"/>
    <lineage>
        <taxon>Eukaryota</taxon>
        <taxon>Fungi</taxon>
        <taxon>Fungi incertae sedis</taxon>
        <taxon>Mucoromycota</taxon>
        <taxon>Glomeromycotina</taxon>
        <taxon>Glomeromycetes</taxon>
        <taxon>Diversisporales</taxon>
        <taxon>Gigasporaceae</taxon>
        <taxon>Dentiscutata</taxon>
    </lineage>
</organism>
<dbReference type="Proteomes" id="UP000789702">
    <property type="component" value="Unassembled WGS sequence"/>
</dbReference>
<evidence type="ECO:0000313" key="1">
    <source>
        <dbReference type="EMBL" id="CAG8559735.1"/>
    </source>
</evidence>
<evidence type="ECO:0000313" key="2">
    <source>
        <dbReference type="Proteomes" id="UP000789702"/>
    </source>
</evidence>
<keyword evidence="2" id="KW-1185">Reference proteome</keyword>